<feature type="domain" description="RSE1/DDB1/CPSF1 C-terminal" evidence="1">
    <location>
        <begin position="695"/>
        <end position="962"/>
    </location>
</feature>
<proteinExistence type="predicted"/>
<protein>
    <recommendedName>
        <fullName evidence="1">RSE1/DDB1/CPSF1 C-terminal domain-containing protein</fullName>
    </recommendedName>
</protein>
<dbReference type="Gene3D" id="2.130.10.10">
    <property type="entry name" value="YVTN repeat-like/Quinoprotein amine dehydrogenase"/>
    <property type="match status" value="1"/>
</dbReference>
<dbReference type="Pfam" id="PF03178">
    <property type="entry name" value="CPSF_A"/>
    <property type="match status" value="1"/>
</dbReference>
<dbReference type="EMBL" id="JAPFFF010000002">
    <property type="protein sequence ID" value="KAK8896024.1"/>
    <property type="molecule type" value="Genomic_DNA"/>
</dbReference>
<reference evidence="2 3" key="1">
    <citation type="submission" date="2024-04" db="EMBL/GenBank/DDBJ databases">
        <title>Tritrichomonas musculus Genome.</title>
        <authorList>
            <person name="Alves-Ferreira E."/>
            <person name="Grigg M."/>
            <person name="Lorenzi H."/>
            <person name="Galac M."/>
        </authorList>
    </citation>
    <scope>NUCLEOTIDE SEQUENCE [LARGE SCALE GENOMIC DNA]</scope>
    <source>
        <strain evidence="2 3">EAF2021</strain>
    </source>
</reference>
<dbReference type="InterPro" id="IPR004871">
    <property type="entry name" value="RSE1/DDB1/CPSF1_C"/>
</dbReference>
<gene>
    <name evidence="2" type="ORF">M9Y10_013912</name>
</gene>
<evidence type="ECO:0000313" key="2">
    <source>
        <dbReference type="EMBL" id="KAK8896024.1"/>
    </source>
</evidence>
<comment type="caution">
    <text evidence="2">The sequence shown here is derived from an EMBL/GenBank/DDBJ whole genome shotgun (WGS) entry which is preliminary data.</text>
</comment>
<evidence type="ECO:0000259" key="1">
    <source>
        <dbReference type="Pfam" id="PF03178"/>
    </source>
</evidence>
<organism evidence="2 3">
    <name type="scientific">Tritrichomonas musculus</name>
    <dbReference type="NCBI Taxonomy" id="1915356"/>
    <lineage>
        <taxon>Eukaryota</taxon>
        <taxon>Metamonada</taxon>
        <taxon>Parabasalia</taxon>
        <taxon>Tritrichomonadida</taxon>
        <taxon>Tritrichomonadidae</taxon>
        <taxon>Tritrichomonas</taxon>
    </lineage>
</organism>
<dbReference type="Proteomes" id="UP001470230">
    <property type="component" value="Unassembled WGS sequence"/>
</dbReference>
<dbReference type="InterPro" id="IPR036322">
    <property type="entry name" value="WD40_repeat_dom_sf"/>
</dbReference>
<evidence type="ECO:0000313" key="3">
    <source>
        <dbReference type="Proteomes" id="UP001470230"/>
    </source>
</evidence>
<accession>A0ABR2KY31</accession>
<dbReference type="InterPro" id="IPR015943">
    <property type="entry name" value="WD40/YVTN_repeat-like_dom_sf"/>
</dbReference>
<dbReference type="SUPFAM" id="SSF50978">
    <property type="entry name" value="WD40 repeat-like"/>
    <property type="match status" value="2"/>
</dbReference>
<sequence>MIGNYIGLITNDCYLLIFHSTPPFTQKSKVKICDTLSPSTSPFAHIASCEQKLEASPYFKNIILTAFIENNTKLLIDSEEHLDIVPFKFPRNFIVLSSTFTKHPNIFAFLISDFSQKHYLLLYDINELKEIEIEEVQNDSFSISTSTDIDNNLYEIFIFSPHSITQYKGNKIDLEFRLLKYFPLLNGEFLIQTEKGTIFGFDPKQNKLFKKGNLRLISTFHSIQNNFLLCVTENEDSFIIPFSSKYPVSENSIEYQLLPRTNFNLSPRMITAIFKHTGDNKSANLITASDLKVTSYSCTIPFTTTKMEDLTYIFNDQITYIENSMNHRNLVNSKIKIFCIKDFNSNQSEIIDFIATTNKYSTSFFGKVPISVNPTIDIRTFCENHIIQIHKKGIKSLNFEFEWNSSEKDVVAGSIGNEYVIAVLNDMSVVLFDRNLQLVEGDEQAATLDAVEGKITAVTFCNSYVAVATVIEDGDNGINIGSGNDGKKGSLTIFSTDFDRIHSQIFLLSSVVSLVFDSETQYLYASTTNGHVLTWRFDTSGYIDNDLCTTIFINQNSPSSLVQIGLDLLIANDDGLFIYDTKKLSFAPIQIGRLLALCAVDNDSFFALMHGSLEIYRVRITRETSSLLKNFEFPLTKSPRRLVCTDDLIVGLVRMRKDTESYLGFFNQANFSQFNYDFTLDDSEQRSYHLTPISMVEVTSKSAFVVGLAKVTESAPLSSSTCGSLFVIAVNLDGENQTVSVVKKIDLRGIPFSMKLLNENEVLVGVNKSVHVLSTKDWKLFDRPVAEVPTQAAFIDFFNDKMVTPQNIQEKFVWVADRTQSIFCFKPFVSEVSQYTMLQLAAVDNEQRQITAMQPLNDFTIAIGDKFGCVAVLRLPSGLVVGAPSWGEWQPPERGASVPAGRCLEKVATFSVGQAITSILINTRNSVAFGNEASLVFFYTTLFGQIGAVVQISSDEEFAILNNAARVAEKICNEEFGFLHMRRYQDCKRAVVSTKYFDFIDQIGEGIQGKIEEVLNFPFQQIQSLLCRYKAMATF</sequence>
<keyword evidence="3" id="KW-1185">Reference proteome</keyword>
<name>A0ABR2KY31_9EUKA</name>